<keyword evidence="2" id="KW-1185">Reference proteome</keyword>
<sequence>MPVTFDVAPHHARPIFDPHRRLKYPQDLLIAHISRIGKLAPSSSSNTEQQPKVICMQSSFSDGCFTQDIRCERNGFVQAVTHAYNRHHNLVIRPDDVWVAILSQFSLYVNKNSENLRSQFVDRKGKKKLIVQMPGTRHTSDFGNLATQMTELISQNIVNTKLKSWILPGFTTTTPHDIVVCSVLMMATMKSYFDYEMSLCGLPSVTLEGEKSDWEKLYAKLDLLETFGKEPENWVKLLRPVFKRFVQAFDGKPDIDFWNKVSHHYSLGSGTRWLSGWITAFCVWDSQGNWQAKSERVPVDNFGKKMYHPCLEVDGIRYPSIDSVDIPMGFCQVDIRVIDGEGTTDCVMVSGHMANVVEGDDKDTLRPLPSWFMYKNPESKTRKVEEMSIAEEEKMEDTIPDPKVQKTLYTTIYVSLGW</sequence>
<dbReference type="Proteomes" id="UP000664032">
    <property type="component" value="Unassembled WGS sequence"/>
</dbReference>
<evidence type="ECO:0000313" key="2">
    <source>
        <dbReference type="Proteomes" id="UP000664032"/>
    </source>
</evidence>
<accession>A0ACB8H357</accession>
<proteinExistence type="predicted"/>
<evidence type="ECO:0000313" key="1">
    <source>
        <dbReference type="EMBL" id="KAH9482137.1"/>
    </source>
</evidence>
<comment type="caution">
    <text evidence="1">The sequence shown here is derived from an EMBL/GenBank/DDBJ whole genome shotgun (WGS) entry which is preliminary data.</text>
</comment>
<name>A0ACB8H357_PSICU</name>
<reference evidence="1" key="1">
    <citation type="submission" date="2021-10" db="EMBL/GenBank/DDBJ databases">
        <title>Psilocybe cubensis genome.</title>
        <authorList>
            <person name="Mckernan K.J."/>
            <person name="Crawford S."/>
            <person name="Trippe A."/>
            <person name="Kane L.T."/>
            <person name="Mclaughlin S."/>
        </authorList>
    </citation>
    <scope>NUCLEOTIDE SEQUENCE</scope>
    <source>
        <strain evidence="1">MGC-MH-2018</strain>
    </source>
</reference>
<gene>
    <name evidence="1" type="ORF">JR316_0004232</name>
</gene>
<protein>
    <submittedName>
        <fullName evidence="1">Uncharacterized protein</fullName>
    </submittedName>
</protein>
<dbReference type="EMBL" id="JAFIQS020000004">
    <property type="protein sequence ID" value="KAH9482137.1"/>
    <property type="molecule type" value="Genomic_DNA"/>
</dbReference>
<organism evidence="1 2">
    <name type="scientific">Psilocybe cubensis</name>
    <name type="common">Psychedelic mushroom</name>
    <name type="synonym">Stropharia cubensis</name>
    <dbReference type="NCBI Taxonomy" id="181762"/>
    <lineage>
        <taxon>Eukaryota</taxon>
        <taxon>Fungi</taxon>
        <taxon>Dikarya</taxon>
        <taxon>Basidiomycota</taxon>
        <taxon>Agaricomycotina</taxon>
        <taxon>Agaricomycetes</taxon>
        <taxon>Agaricomycetidae</taxon>
        <taxon>Agaricales</taxon>
        <taxon>Agaricineae</taxon>
        <taxon>Strophariaceae</taxon>
        <taxon>Psilocybe</taxon>
    </lineage>
</organism>